<dbReference type="InterPro" id="IPR027417">
    <property type="entry name" value="P-loop_NTPase"/>
</dbReference>
<keyword evidence="2" id="KW-0813">Transport</keyword>
<dbReference type="PROSITE" id="PS50893">
    <property type="entry name" value="ABC_TRANSPORTER_2"/>
    <property type="match status" value="1"/>
</dbReference>
<evidence type="ECO:0000256" key="1">
    <source>
        <dbReference type="ARBA" id="ARBA00005417"/>
    </source>
</evidence>
<evidence type="ECO:0000256" key="4">
    <source>
        <dbReference type="ARBA" id="ARBA00022840"/>
    </source>
</evidence>
<keyword evidence="3" id="KW-0547">Nucleotide-binding</keyword>
<dbReference type="AlphaFoldDB" id="A0A2S4LX16"/>
<dbReference type="PROSITE" id="PS00211">
    <property type="entry name" value="ABC_TRANSPORTER_1"/>
    <property type="match status" value="1"/>
</dbReference>
<dbReference type="CDD" id="cd03293">
    <property type="entry name" value="ABC_NrtD_SsuB_transporters"/>
    <property type="match status" value="1"/>
</dbReference>
<dbReference type="RefSeq" id="WP_245928427.1">
    <property type="nucleotide sequence ID" value="NZ_PQFZ01000021.1"/>
</dbReference>
<evidence type="ECO:0000259" key="5">
    <source>
        <dbReference type="PROSITE" id="PS50893"/>
    </source>
</evidence>
<name>A0A2S4LX16_9HYPH</name>
<dbReference type="SUPFAM" id="SSF52540">
    <property type="entry name" value="P-loop containing nucleoside triphosphate hydrolases"/>
    <property type="match status" value="1"/>
</dbReference>
<dbReference type="InterPro" id="IPR050166">
    <property type="entry name" value="ABC_transporter_ATP-bind"/>
</dbReference>
<dbReference type="Pfam" id="PF00005">
    <property type="entry name" value="ABC_tran"/>
    <property type="match status" value="1"/>
</dbReference>
<organism evidence="6 7">
    <name type="scientific">Bosea psychrotolerans</name>
    <dbReference type="NCBI Taxonomy" id="1871628"/>
    <lineage>
        <taxon>Bacteria</taxon>
        <taxon>Pseudomonadati</taxon>
        <taxon>Pseudomonadota</taxon>
        <taxon>Alphaproteobacteria</taxon>
        <taxon>Hyphomicrobiales</taxon>
        <taxon>Boseaceae</taxon>
        <taxon>Bosea</taxon>
    </lineage>
</organism>
<reference evidence="6 7" key="1">
    <citation type="submission" date="2018-01" db="EMBL/GenBank/DDBJ databases">
        <title>Genomic Encyclopedia of Type Strains, Phase III (KMG-III): the genomes of soil and plant-associated and newly described type strains.</title>
        <authorList>
            <person name="Whitman W."/>
        </authorList>
    </citation>
    <scope>NUCLEOTIDE SEQUENCE [LARGE SCALE GENOMIC DNA]</scope>
    <source>
        <strain evidence="6 7">1131</strain>
    </source>
</reference>
<evidence type="ECO:0000256" key="2">
    <source>
        <dbReference type="ARBA" id="ARBA00022448"/>
    </source>
</evidence>
<dbReference type="GO" id="GO:0005524">
    <property type="term" value="F:ATP binding"/>
    <property type="evidence" value="ECO:0007669"/>
    <property type="project" value="UniProtKB-KW"/>
</dbReference>
<dbReference type="InterPro" id="IPR017871">
    <property type="entry name" value="ABC_transporter-like_CS"/>
</dbReference>
<feature type="domain" description="ABC transporter" evidence="5">
    <location>
        <begin position="15"/>
        <end position="242"/>
    </location>
</feature>
<comment type="caution">
    <text evidence="6">The sequence shown here is derived from an EMBL/GenBank/DDBJ whole genome shotgun (WGS) entry which is preliminary data.</text>
</comment>
<dbReference type="InterPro" id="IPR003593">
    <property type="entry name" value="AAA+_ATPase"/>
</dbReference>
<dbReference type="PANTHER" id="PTHR42788">
    <property type="entry name" value="TAURINE IMPORT ATP-BINDING PROTEIN-RELATED"/>
    <property type="match status" value="1"/>
</dbReference>
<gene>
    <name evidence="6" type="ORF">CYD53_12182</name>
</gene>
<dbReference type="EMBL" id="PQFZ01000021">
    <property type="protein sequence ID" value="POR46997.1"/>
    <property type="molecule type" value="Genomic_DNA"/>
</dbReference>
<dbReference type="PANTHER" id="PTHR42788:SF13">
    <property type="entry name" value="ALIPHATIC SULFONATES IMPORT ATP-BINDING PROTEIN SSUB"/>
    <property type="match status" value="1"/>
</dbReference>
<sequence>MLPSSAQPGTGAASISGRGVIKSFGGFTAVDGLSLDIRSGEFVSLIGPSGCGKSTFMLMAAGLMPISSGELLVNGKPLTSPLTDIGIVFQDHLLLEFRTALENVMLQAEIRGLPLAPAKERALELFAKLGISHAVDRYPKQLSGGMRQRVSIARALIHDPSVLMMDEPFGALDAITRTQIRHDLEMLWLETGKTVVFITHSIDEAIGLSDRVLVMSPTPGRVVDEIAIELPRPRPAHLGDYPSFNAYADRIHDAFRRFGVIKY</sequence>
<evidence type="ECO:0000256" key="3">
    <source>
        <dbReference type="ARBA" id="ARBA00022741"/>
    </source>
</evidence>
<dbReference type="GO" id="GO:0016887">
    <property type="term" value="F:ATP hydrolysis activity"/>
    <property type="evidence" value="ECO:0007669"/>
    <property type="project" value="InterPro"/>
</dbReference>
<evidence type="ECO:0000313" key="7">
    <source>
        <dbReference type="Proteomes" id="UP000236919"/>
    </source>
</evidence>
<dbReference type="Gene3D" id="3.40.50.300">
    <property type="entry name" value="P-loop containing nucleotide triphosphate hydrolases"/>
    <property type="match status" value="1"/>
</dbReference>
<dbReference type="InterPro" id="IPR003439">
    <property type="entry name" value="ABC_transporter-like_ATP-bd"/>
</dbReference>
<protein>
    <submittedName>
        <fullName evidence="6">NitT/TauT family transport system ATP-binding protein</fullName>
    </submittedName>
</protein>
<keyword evidence="7" id="KW-1185">Reference proteome</keyword>
<proteinExistence type="inferred from homology"/>
<comment type="similarity">
    <text evidence="1">Belongs to the ABC transporter superfamily.</text>
</comment>
<keyword evidence="4 6" id="KW-0067">ATP-binding</keyword>
<dbReference type="SMART" id="SM00382">
    <property type="entry name" value="AAA"/>
    <property type="match status" value="1"/>
</dbReference>
<evidence type="ECO:0000313" key="6">
    <source>
        <dbReference type="EMBL" id="POR46997.1"/>
    </source>
</evidence>
<dbReference type="Proteomes" id="UP000236919">
    <property type="component" value="Unassembled WGS sequence"/>
</dbReference>
<accession>A0A2S4LX16</accession>